<name>A0A2N5UD50_9BASI</name>
<evidence type="ECO:0000313" key="3">
    <source>
        <dbReference type="Proteomes" id="UP000235392"/>
    </source>
</evidence>
<sequence length="164" mass="18984">MEQEWNLRQDRQTLDPNPASFNEPQAQKDKKGHFSLELDMIKTPKYMKCFKGSKSESKFNDQLEFTTDLRNPQYYDILLKISNDKIGLGSHPIFAQKIKGHMKTVIETNYQRAYSKNPSEANPAIDSAMQLVDEVTKIAHLLMITALSLYNKHETEFLSENKNQ</sequence>
<feature type="compositionally biased region" description="Basic and acidic residues" evidence="1">
    <location>
        <begin position="1"/>
        <end position="13"/>
    </location>
</feature>
<dbReference type="EMBL" id="PGCI01000174">
    <property type="protein sequence ID" value="PLW35658.1"/>
    <property type="molecule type" value="Genomic_DNA"/>
</dbReference>
<evidence type="ECO:0000256" key="1">
    <source>
        <dbReference type="SAM" id="MobiDB-lite"/>
    </source>
</evidence>
<feature type="region of interest" description="Disordered" evidence="1">
    <location>
        <begin position="1"/>
        <end position="30"/>
    </location>
</feature>
<gene>
    <name evidence="2" type="ORF">PCASD_10196</name>
</gene>
<protein>
    <submittedName>
        <fullName evidence="2">Uncharacterized protein</fullName>
    </submittedName>
</protein>
<comment type="caution">
    <text evidence="2">The sequence shown here is derived from an EMBL/GenBank/DDBJ whole genome shotgun (WGS) entry which is preliminary data.</text>
</comment>
<dbReference type="AlphaFoldDB" id="A0A2N5UD50"/>
<dbReference type="Proteomes" id="UP000235392">
    <property type="component" value="Unassembled WGS sequence"/>
</dbReference>
<organism evidence="2 3">
    <name type="scientific">Puccinia coronata f. sp. avenae</name>
    <dbReference type="NCBI Taxonomy" id="200324"/>
    <lineage>
        <taxon>Eukaryota</taxon>
        <taxon>Fungi</taxon>
        <taxon>Dikarya</taxon>
        <taxon>Basidiomycota</taxon>
        <taxon>Pucciniomycotina</taxon>
        <taxon>Pucciniomycetes</taxon>
        <taxon>Pucciniales</taxon>
        <taxon>Pucciniaceae</taxon>
        <taxon>Puccinia</taxon>
    </lineage>
</organism>
<feature type="non-terminal residue" evidence="2">
    <location>
        <position position="164"/>
    </location>
</feature>
<proteinExistence type="predicted"/>
<accession>A0A2N5UD50</accession>
<evidence type="ECO:0000313" key="2">
    <source>
        <dbReference type="EMBL" id="PLW35658.1"/>
    </source>
</evidence>
<reference evidence="2 3" key="1">
    <citation type="submission" date="2017-11" db="EMBL/GenBank/DDBJ databases">
        <title>De novo assembly and phasing of dikaryotic genomes from two isolates of Puccinia coronata f. sp. avenae, the causal agent of oat crown rust.</title>
        <authorList>
            <person name="Miller M.E."/>
            <person name="Zhang Y."/>
            <person name="Omidvar V."/>
            <person name="Sperschneider J."/>
            <person name="Schwessinger B."/>
            <person name="Raley C."/>
            <person name="Palmer J.M."/>
            <person name="Garnica D."/>
            <person name="Upadhyaya N."/>
            <person name="Rathjen J."/>
            <person name="Taylor J.M."/>
            <person name="Park R.F."/>
            <person name="Dodds P.N."/>
            <person name="Hirsch C.D."/>
            <person name="Kianian S.F."/>
            <person name="Figueroa M."/>
        </authorList>
    </citation>
    <scope>NUCLEOTIDE SEQUENCE [LARGE SCALE GENOMIC DNA]</scope>
    <source>
        <strain evidence="2">12SD80</strain>
    </source>
</reference>